<dbReference type="GO" id="GO:0045039">
    <property type="term" value="P:protein insertion into mitochondrial inner membrane"/>
    <property type="evidence" value="ECO:0007669"/>
    <property type="project" value="InterPro"/>
</dbReference>
<keyword evidence="4 5" id="KW-0472">Membrane</keyword>
<evidence type="ECO:0000256" key="3">
    <source>
        <dbReference type="ARBA" id="ARBA00022989"/>
    </source>
</evidence>
<organism evidence="6 7">
    <name type="scientific">Kingdonia uniflora</name>
    <dbReference type="NCBI Taxonomy" id="39325"/>
    <lineage>
        <taxon>Eukaryota</taxon>
        <taxon>Viridiplantae</taxon>
        <taxon>Streptophyta</taxon>
        <taxon>Embryophyta</taxon>
        <taxon>Tracheophyta</taxon>
        <taxon>Spermatophyta</taxon>
        <taxon>Magnoliopsida</taxon>
        <taxon>Ranunculales</taxon>
        <taxon>Circaeasteraceae</taxon>
        <taxon>Kingdonia</taxon>
    </lineage>
</organism>
<dbReference type="OrthoDB" id="507126at2759"/>
<dbReference type="InterPro" id="IPR039175">
    <property type="entry name" value="TIM22"/>
</dbReference>
<protein>
    <recommendedName>
        <fullName evidence="8">SAM domain-containing protein</fullName>
    </recommendedName>
</protein>
<dbReference type="GO" id="GO:0008320">
    <property type="term" value="F:protein transmembrane transporter activity"/>
    <property type="evidence" value="ECO:0007669"/>
    <property type="project" value="TreeGrafter"/>
</dbReference>
<reference evidence="6 7" key="1">
    <citation type="journal article" date="2020" name="IScience">
        <title>Genome Sequencing of the Endangered Kingdonia uniflora (Circaeasteraceae, Ranunculales) Reveals Potential Mechanisms of Evolutionary Specialization.</title>
        <authorList>
            <person name="Sun Y."/>
            <person name="Deng T."/>
            <person name="Zhang A."/>
            <person name="Moore M.J."/>
            <person name="Landis J.B."/>
            <person name="Lin N."/>
            <person name="Zhang H."/>
            <person name="Zhang X."/>
            <person name="Huang J."/>
            <person name="Zhang X."/>
            <person name="Sun H."/>
            <person name="Wang H."/>
        </authorList>
    </citation>
    <scope>NUCLEOTIDE SEQUENCE [LARGE SCALE GENOMIC DNA]</scope>
    <source>
        <strain evidence="6">TB1705</strain>
        <tissue evidence="6">Leaf</tissue>
    </source>
</reference>
<evidence type="ECO:0008006" key="8">
    <source>
        <dbReference type="Google" id="ProtNLM"/>
    </source>
</evidence>
<dbReference type="InterPro" id="IPR013761">
    <property type="entry name" value="SAM/pointed_sf"/>
</dbReference>
<keyword evidence="3 5" id="KW-1133">Transmembrane helix</keyword>
<dbReference type="PANTHER" id="PTHR14110">
    <property type="entry name" value="MITOCHONDRIAL IMPORT INNER MEMBRANE TRANSLOCASE SUBUNIT TIM22"/>
    <property type="match status" value="1"/>
</dbReference>
<feature type="transmembrane region" description="Helical" evidence="5">
    <location>
        <begin position="51"/>
        <end position="76"/>
    </location>
</feature>
<dbReference type="EMBL" id="JACGCM010000704">
    <property type="protein sequence ID" value="KAF6168080.1"/>
    <property type="molecule type" value="Genomic_DNA"/>
</dbReference>
<keyword evidence="2 5" id="KW-0812">Transmembrane</keyword>
<proteinExistence type="predicted"/>
<dbReference type="Gene3D" id="1.10.150.50">
    <property type="entry name" value="Transcription Factor, Ets-1"/>
    <property type="match status" value="1"/>
</dbReference>
<dbReference type="CDD" id="cd09487">
    <property type="entry name" value="SAM_superfamily"/>
    <property type="match status" value="1"/>
</dbReference>
<dbReference type="Proteomes" id="UP000541444">
    <property type="component" value="Unassembled WGS sequence"/>
</dbReference>
<dbReference type="GO" id="GO:0009706">
    <property type="term" value="C:chloroplast inner membrane"/>
    <property type="evidence" value="ECO:0007669"/>
    <property type="project" value="TreeGrafter"/>
</dbReference>
<accession>A0A7J7NM34</accession>
<feature type="transmembrane region" description="Helical" evidence="5">
    <location>
        <begin position="128"/>
        <end position="146"/>
    </location>
</feature>
<comment type="caution">
    <text evidence="6">The sequence shown here is derived from an EMBL/GenBank/DDBJ whole genome shotgun (WGS) entry which is preliminary data.</text>
</comment>
<evidence type="ECO:0000256" key="5">
    <source>
        <dbReference type="SAM" id="Phobius"/>
    </source>
</evidence>
<evidence type="ECO:0000313" key="6">
    <source>
        <dbReference type="EMBL" id="KAF6168080.1"/>
    </source>
</evidence>
<dbReference type="Pfam" id="PF02466">
    <property type="entry name" value="Tim17"/>
    <property type="match status" value="1"/>
</dbReference>
<dbReference type="PANTHER" id="PTHR14110:SF6">
    <property type="entry name" value="OS04G0405100 PROTEIN"/>
    <property type="match status" value="1"/>
</dbReference>
<gene>
    <name evidence="6" type="ORF">GIB67_011465</name>
</gene>
<name>A0A7J7NM34_9MAGN</name>
<evidence type="ECO:0000256" key="2">
    <source>
        <dbReference type="ARBA" id="ARBA00022692"/>
    </source>
</evidence>
<evidence type="ECO:0000256" key="4">
    <source>
        <dbReference type="ARBA" id="ARBA00023136"/>
    </source>
</evidence>
<dbReference type="GO" id="GO:0045036">
    <property type="term" value="P:protein targeting to chloroplast"/>
    <property type="evidence" value="ECO:0007669"/>
    <property type="project" value="TreeGrafter"/>
</dbReference>
<comment type="subcellular location">
    <subcellularLocation>
        <location evidence="1">Membrane</location>
        <topology evidence="1">Multi-pass membrane protein</topology>
    </subcellularLocation>
</comment>
<evidence type="ECO:0000256" key="1">
    <source>
        <dbReference type="ARBA" id="ARBA00004141"/>
    </source>
</evidence>
<sequence>MMKNKGEIMEVSKGFSPQDAIAQLQICMKDMEKGFQEWVSKQSLPMEAATLTLMGTVQGVGIGCVVSTVIPIVASVFKPRSAAVTSLKPPPPMNRIPIIADIAIMTGLNEGFACVLKRMTGKNDIHNSMVAGFGAGALSSIIKNMGCSPNLQAAYMVQTGVIFAIFQGALFTSAQHKTAKSTHSKEETLYTKTKSMLTTLGYQNYERNFRKGLLSDITLPLLTDMALRDVNIPPGARLVILDHIQKEPELRKRL</sequence>
<dbReference type="GO" id="GO:0042721">
    <property type="term" value="C:TIM22 mitochondrial import inner membrane insertion complex"/>
    <property type="evidence" value="ECO:0007669"/>
    <property type="project" value="InterPro"/>
</dbReference>
<dbReference type="AlphaFoldDB" id="A0A7J7NM34"/>
<feature type="transmembrane region" description="Helical" evidence="5">
    <location>
        <begin position="152"/>
        <end position="171"/>
    </location>
</feature>
<keyword evidence="7" id="KW-1185">Reference proteome</keyword>
<dbReference type="SUPFAM" id="SSF47769">
    <property type="entry name" value="SAM/Pointed domain"/>
    <property type="match status" value="1"/>
</dbReference>
<evidence type="ECO:0000313" key="7">
    <source>
        <dbReference type="Proteomes" id="UP000541444"/>
    </source>
</evidence>